<dbReference type="InterPro" id="IPR011330">
    <property type="entry name" value="Glyco_hydro/deAcase_b/a-brl"/>
</dbReference>
<dbReference type="OrthoDB" id="3521160at2"/>
<dbReference type="Pfam" id="PF01522">
    <property type="entry name" value="Polysacc_deac_1"/>
    <property type="match status" value="1"/>
</dbReference>
<accession>A0A2T0QCI1</accession>
<dbReference type="SUPFAM" id="SSF88713">
    <property type="entry name" value="Glycoside hydrolase/deacetylase"/>
    <property type="match status" value="1"/>
</dbReference>
<feature type="region of interest" description="Disordered" evidence="3">
    <location>
        <begin position="533"/>
        <end position="552"/>
    </location>
</feature>
<comment type="caution">
    <text evidence="6">The sequence shown here is derived from an EMBL/GenBank/DDBJ whole genome shotgun (WGS) entry which is preliminary data.</text>
</comment>
<dbReference type="GO" id="GO:0046872">
    <property type="term" value="F:metal ion binding"/>
    <property type="evidence" value="ECO:0007669"/>
    <property type="project" value="UniProtKB-KW"/>
</dbReference>
<dbReference type="AlphaFoldDB" id="A0A2T0QCI1"/>
<evidence type="ECO:0000256" key="4">
    <source>
        <dbReference type="SAM" id="SignalP"/>
    </source>
</evidence>
<feature type="region of interest" description="Disordered" evidence="3">
    <location>
        <begin position="207"/>
        <end position="226"/>
    </location>
</feature>
<feature type="chain" id="PRO_5015653060" evidence="4">
    <location>
        <begin position="31"/>
        <end position="552"/>
    </location>
</feature>
<dbReference type="Proteomes" id="UP000237846">
    <property type="component" value="Unassembled WGS sequence"/>
</dbReference>
<evidence type="ECO:0000313" key="7">
    <source>
        <dbReference type="Proteomes" id="UP000237846"/>
    </source>
</evidence>
<organism evidence="6 7">
    <name type="scientific">Allonocardiopsis opalescens</name>
    <dbReference type="NCBI Taxonomy" id="1144618"/>
    <lineage>
        <taxon>Bacteria</taxon>
        <taxon>Bacillati</taxon>
        <taxon>Actinomycetota</taxon>
        <taxon>Actinomycetes</taxon>
        <taxon>Streptosporangiales</taxon>
        <taxon>Allonocardiopsis</taxon>
    </lineage>
</organism>
<proteinExistence type="predicted"/>
<feature type="signal peptide" evidence="4">
    <location>
        <begin position="1"/>
        <end position="30"/>
    </location>
</feature>
<protein>
    <submittedName>
        <fullName evidence="6">Peptidoglycan/xylan/chitin deacetylase (PgdA/CDA1 family)</fullName>
    </submittedName>
</protein>
<feature type="domain" description="NodB homology" evidence="5">
    <location>
        <begin position="350"/>
        <end position="523"/>
    </location>
</feature>
<dbReference type="InterPro" id="IPR050248">
    <property type="entry name" value="Polysacc_deacetylase_ArnD"/>
</dbReference>
<keyword evidence="1" id="KW-0479">Metal-binding</keyword>
<dbReference type="PROSITE" id="PS51257">
    <property type="entry name" value="PROKAR_LIPOPROTEIN"/>
    <property type="match status" value="1"/>
</dbReference>
<dbReference type="GO" id="GO:0005975">
    <property type="term" value="P:carbohydrate metabolic process"/>
    <property type="evidence" value="ECO:0007669"/>
    <property type="project" value="InterPro"/>
</dbReference>
<gene>
    <name evidence="6" type="ORF">CLV72_101198</name>
</gene>
<reference evidence="6 7" key="1">
    <citation type="submission" date="2018-03" db="EMBL/GenBank/DDBJ databases">
        <title>Genomic Encyclopedia of Archaeal and Bacterial Type Strains, Phase II (KMG-II): from individual species to whole genera.</title>
        <authorList>
            <person name="Goeker M."/>
        </authorList>
    </citation>
    <scope>NUCLEOTIDE SEQUENCE [LARGE SCALE GENOMIC DNA]</scope>
    <source>
        <strain evidence="6 7">DSM 45601</strain>
    </source>
</reference>
<dbReference type="PANTHER" id="PTHR10587">
    <property type="entry name" value="GLYCOSYL TRANSFERASE-RELATED"/>
    <property type="match status" value="1"/>
</dbReference>
<dbReference type="PANTHER" id="PTHR10587:SF133">
    <property type="entry name" value="CHITIN DEACETYLASE 1-RELATED"/>
    <property type="match status" value="1"/>
</dbReference>
<dbReference type="PROSITE" id="PS51677">
    <property type="entry name" value="NODB"/>
    <property type="match status" value="1"/>
</dbReference>
<evidence type="ECO:0000313" key="6">
    <source>
        <dbReference type="EMBL" id="PRY01615.1"/>
    </source>
</evidence>
<evidence type="ECO:0000256" key="2">
    <source>
        <dbReference type="ARBA" id="ARBA00022801"/>
    </source>
</evidence>
<dbReference type="RefSeq" id="WP_106237620.1">
    <property type="nucleotide sequence ID" value="NZ_PVZC01000001.1"/>
</dbReference>
<evidence type="ECO:0000256" key="1">
    <source>
        <dbReference type="ARBA" id="ARBA00022723"/>
    </source>
</evidence>
<keyword evidence="7" id="KW-1185">Reference proteome</keyword>
<evidence type="ECO:0000256" key="3">
    <source>
        <dbReference type="SAM" id="MobiDB-lite"/>
    </source>
</evidence>
<dbReference type="Gene3D" id="3.20.20.370">
    <property type="entry name" value="Glycoside hydrolase/deacetylase"/>
    <property type="match status" value="1"/>
</dbReference>
<sequence>MPVYDRARARLALPIALAAVLAAAAGCSGADDRAAGNDASGRIAVEPDWIEGLEFREETLESGQVTATARHPVVPGANPFTIDVHSTIAEQQSAFVAEFAGGDAPAVLRSDTALLAASGTVLGARIVTDRSAAVPGEEPGSGPAGRSATTRWYDASTGEALPWTALLTGRNAADRLGVLVAAELLERGDVNRERVLETWPDAAVAEGTASPVPTAGATARPAERPTGGMFDNVPEDITPPTPPAPPASPGTVLAPEEARVLAEELAASPLDDIGFDGAGGIVVGFGPGEFTAADAGEVRVTVERAGTDPLLSEFGRRVRDQAVAGTRRLELGAAADDPVPSSTVDCLRVPCAALTFDDGPGEGTPAVLDALAERQARGTFFVMGQLAPEYPELLRRMVAEGHQIGNHTWKHDDLSTMSAEAVREDIERTADAIEAAAGVRPTMVRPPYGAYTQETLEALGAPAILWSNDTMDWHSRDTRRTVTVATEETRPGGIVLMHDIHPETVAGVPDIIDGLLARGFRLVTVGELYGENPPGPGEASGCLDGCVSPTGY</sequence>
<dbReference type="GO" id="GO:0016020">
    <property type="term" value="C:membrane"/>
    <property type="evidence" value="ECO:0007669"/>
    <property type="project" value="TreeGrafter"/>
</dbReference>
<keyword evidence="2" id="KW-0378">Hydrolase</keyword>
<dbReference type="InterPro" id="IPR002509">
    <property type="entry name" value="NODB_dom"/>
</dbReference>
<evidence type="ECO:0000259" key="5">
    <source>
        <dbReference type="PROSITE" id="PS51677"/>
    </source>
</evidence>
<dbReference type="GO" id="GO:0016810">
    <property type="term" value="F:hydrolase activity, acting on carbon-nitrogen (but not peptide) bonds"/>
    <property type="evidence" value="ECO:0007669"/>
    <property type="project" value="InterPro"/>
</dbReference>
<dbReference type="EMBL" id="PVZC01000001">
    <property type="protein sequence ID" value="PRY01615.1"/>
    <property type="molecule type" value="Genomic_DNA"/>
</dbReference>
<keyword evidence="4" id="KW-0732">Signal</keyword>
<name>A0A2T0QCI1_9ACTN</name>